<proteinExistence type="predicted"/>
<protein>
    <submittedName>
        <fullName evidence="1">Uncharacterized protein</fullName>
    </submittedName>
</protein>
<name>A0A1J1JAZ5_PLAAG</name>
<reference evidence="1" key="1">
    <citation type="submission" date="2015-09" db="EMBL/GenBank/DDBJ databases">
        <authorList>
            <person name="Jackson K.R."/>
            <person name="Lunt B.L."/>
            <person name="Fisher J.N.B."/>
            <person name="Gardner A.V."/>
            <person name="Bailey M.E."/>
            <person name="Deus L.M."/>
            <person name="Earl A.S."/>
            <person name="Gibby P.D."/>
            <person name="Hartmann K.A."/>
            <person name="Liu J.E."/>
            <person name="Manci A.M."/>
            <person name="Nielsen D.A."/>
            <person name="Solomon M.B."/>
            <person name="Breakwell D.P."/>
            <person name="Burnett S.H."/>
            <person name="Grose J.H."/>
        </authorList>
    </citation>
    <scope>NUCLEOTIDE SEQUENCE</scope>
    <source>
        <strain evidence="1">7805</strain>
    </source>
</reference>
<sequence>MGMNTVVALRLRSGEPLATLKKFVTKIALSAIPYDKIES</sequence>
<evidence type="ECO:0000313" key="1">
    <source>
        <dbReference type="EMBL" id="CUM58630.1"/>
    </source>
</evidence>
<accession>A0A1J1JAZ5</accession>
<organism evidence="1">
    <name type="scientific">Planktothrix agardhii</name>
    <name type="common">Oscillatoria agardhii</name>
    <dbReference type="NCBI Taxonomy" id="1160"/>
    <lineage>
        <taxon>Bacteria</taxon>
        <taxon>Bacillati</taxon>
        <taxon>Cyanobacteriota</taxon>
        <taxon>Cyanophyceae</taxon>
        <taxon>Oscillatoriophycideae</taxon>
        <taxon>Oscillatoriales</taxon>
        <taxon>Microcoleaceae</taxon>
        <taxon>Planktothrix</taxon>
    </lineage>
</organism>
<dbReference type="EMBL" id="LO018304">
    <property type="protein sequence ID" value="CUM58630.1"/>
    <property type="molecule type" value="Genomic_DNA"/>
</dbReference>
<dbReference type="AlphaFoldDB" id="A0A1J1JAZ5"/>
<gene>
    <name evidence="1" type="ORF">PLAM_0663</name>
</gene>